<proteinExistence type="predicted"/>
<name>A0A7Y8G1T9_9PSED</name>
<dbReference type="Proteomes" id="UP000585226">
    <property type="component" value="Unassembled WGS sequence"/>
</dbReference>
<evidence type="ECO:0000256" key="2">
    <source>
        <dbReference type="ARBA" id="ARBA00023315"/>
    </source>
</evidence>
<gene>
    <name evidence="4" type="ORF">HX893_13510</name>
</gene>
<dbReference type="CDD" id="cd04301">
    <property type="entry name" value="NAT_SF"/>
    <property type="match status" value="1"/>
</dbReference>
<reference evidence="4 5" key="1">
    <citation type="submission" date="2020-04" db="EMBL/GenBank/DDBJ databases">
        <title>Molecular characterization of pseudomonads from Agaricus bisporus reveal novel blotch 2 pathogens in Western Europe.</title>
        <authorList>
            <person name="Taparia T."/>
            <person name="Krijger M."/>
            <person name="Haynes E."/>
            <person name="Elpinstone J.G."/>
            <person name="Noble R."/>
            <person name="Van Der Wolf J."/>
        </authorList>
    </citation>
    <scope>NUCLEOTIDE SEQUENCE [LARGE SCALE GENOMIC DNA]</scope>
    <source>
        <strain evidence="4 5">P8021</strain>
    </source>
</reference>
<keyword evidence="1 4" id="KW-0808">Transferase</keyword>
<feature type="domain" description="N-acetyltransferase" evidence="3">
    <location>
        <begin position="2"/>
        <end position="155"/>
    </location>
</feature>
<protein>
    <submittedName>
        <fullName evidence="4">GNAT family N-acetyltransferase</fullName>
    </submittedName>
</protein>
<dbReference type="Pfam" id="PF00583">
    <property type="entry name" value="Acetyltransf_1"/>
    <property type="match status" value="1"/>
</dbReference>
<evidence type="ECO:0000313" key="5">
    <source>
        <dbReference type="Proteomes" id="UP000585226"/>
    </source>
</evidence>
<dbReference type="SUPFAM" id="SSF55729">
    <property type="entry name" value="Acyl-CoA N-acyltransferases (Nat)"/>
    <property type="match status" value="1"/>
</dbReference>
<dbReference type="InterPro" id="IPR050832">
    <property type="entry name" value="Bact_Acetyltransf"/>
</dbReference>
<dbReference type="PROSITE" id="PS51186">
    <property type="entry name" value="GNAT"/>
    <property type="match status" value="1"/>
</dbReference>
<evidence type="ECO:0000313" key="4">
    <source>
        <dbReference type="EMBL" id="NWE89145.1"/>
    </source>
</evidence>
<dbReference type="AlphaFoldDB" id="A0A7Y8G1T9"/>
<accession>A0A7Y8G1T9</accession>
<evidence type="ECO:0000259" key="3">
    <source>
        <dbReference type="PROSITE" id="PS51186"/>
    </source>
</evidence>
<comment type="caution">
    <text evidence="4">The sequence shown here is derived from an EMBL/GenBank/DDBJ whole genome shotgun (WGS) entry which is preliminary data.</text>
</comment>
<organism evidence="4 5">
    <name type="scientific">Pseudomonas reactans</name>
    <dbReference type="NCBI Taxonomy" id="117680"/>
    <lineage>
        <taxon>Bacteria</taxon>
        <taxon>Pseudomonadati</taxon>
        <taxon>Pseudomonadota</taxon>
        <taxon>Gammaproteobacteria</taxon>
        <taxon>Pseudomonadales</taxon>
        <taxon>Pseudomonadaceae</taxon>
        <taxon>Pseudomonas</taxon>
    </lineage>
</organism>
<dbReference type="PANTHER" id="PTHR43877">
    <property type="entry name" value="AMINOALKYLPHOSPHONATE N-ACETYLTRANSFERASE-RELATED-RELATED"/>
    <property type="match status" value="1"/>
</dbReference>
<dbReference type="InterPro" id="IPR000182">
    <property type="entry name" value="GNAT_dom"/>
</dbReference>
<dbReference type="GO" id="GO:0016747">
    <property type="term" value="F:acyltransferase activity, transferring groups other than amino-acyl groups"/>
    <property type="evidence" value="ECO:0007669"/>
    <property type="project" value="InterPro"/>
</dbReference>
<dbReference type="InterPro" id="IPR016181">
    <property type="entry name" value="Acyl_CoA_acyltransferase"/>
</dbReference>
<dbReference type="RefSeq" id="WP_177111404.1">
    <property type="nucleotide sequence ID" value="NZ_JACASD010000028.1"/>
</dbReference>
<evidence type="ECO:0000256" key="1">
    <source>
        <dbReference type="ARBA" id="ARBA00022679"/>
    </source>
</evidence>
<dbReference type="PANTHER" id="PTHR43877:SF2">
    <property type="entry name" value="AMINOALKYLPHOSPHONATE N-ACETYLTRANSFERASE-RELATED"/>
    <property type="match status" value="1"/>
</dbReference>
<sequence length="161" mass="17526">MLEIKRATPKDAQVAFDIRLQAIRSQCIGAYTREQMLLWTLGKAEDGYSALMDKPFYLGWLNGKAVVTGMLDPDNHEVGALFVLPACTGRGYGKAMLDHLEAVAREMAIETVVLDATLNAASFYRACGYVGDEQAVYHSPSGLALACIPMTKVILLNGAQR</sequence>
<keyword evidence="2" id="KW-0012">Acyltransferase</keyword>
<dbReference type="Gene3D" id="3.40.630.30">
    <property type="match status" value="1"/>
</dbReference>
<dbReference type="EMBL" id="JACASD010000028">
    <property type="protein sequence ID" value="NWE89145.1"/>
    <property type="molecule type" value="Genomic_DNA"/>
</dbReference>